<keyword evidence="5" id="KW-1185">Reference proteome</keyword>
<evidence type="ECO:0000313" key="4">
    <source>
        <dbReference type="EMBL" id="KCZ79438.1"/>
    </source>
</evidence>
<feature type="domain" description="Calponin-homology (CH)" evidence="3">
    <location>
        <begin position="39"/>
        <end position="144"/>
    </location>
</feature>
<dbReference type="PROSITE" id="PS50021">
    <property type="entry name" value="CH"/>
    <property type="match status" value="1"/>
</dbReference>
<dbReference type="EMBL" id="KK365276">
    <property type="protein sequence ID" value="KCZ79438.1"/>
    <property type="molecule type" value="Genomic_DNA"/>
</dbReference>
<feature type="compositionally biased region" description="Low complexity" evidence="2">
    <location>
        <begin position="231"/>
        <end position="257"/>
    </location>
</feature>
<dbReference type="GO" id="GO:0005096">
    <property type="term" value="F:GTPase activator activity"/>
    <property type="evidence" value="ECO:0007669"/>
    <property type="project" value="TreeGrafter"/>
</dbReference>
<dbReference type="OrthoDB" id="775356at2759"/>
<dbReference type="GO" id="GO:0051015">
    <property type="term" value="F:actin filament binding"/>
    <property type="evidence" value="ECO:0007669"/>
    <property type="project" value="TreeGrafter"/>
</dbReference>
<dbReference type="Proteomes" id="UP000030655">
    <property type="component" value="Unassembled WGS sequence"/>
</dbReference>
<dbReference type="PANTHER" id="PTHR14149">
    <property type="entry name" value="RAS GTPASE-ACTIVATING PROTEIN WITH IQ MOTIF"/>
    <property type="match status" value="1"/>
</dbReference>
<sequence length="654" mass="78248">MTSEDFYNKDKYSTKIGNDFSYTVPIDTLRINTRIYEYICNLEECNQFFYDNLPQRKKLSLEEFEDELSRGSIILQILSQVSPIKKIYINETKSYKHMENIMTAINTLSNILPKNFLFEPIDLYDKKNIPKVIYAIHALAQIHASKFEHKMKELFGKISFDKHEISRIEKQIKENNISLNNQKESSINIKKETYDNIIRTFIKNIIIKNKLNNNKINNKALNEDINQLNTENNNKLNNESNKINNENNKINNENNELNNDKLKNKNKIIVQFIKLRTYQLALKDIFKKRESSIHTIRKILPLFIRESIYIKKEKNMHDSELKLKELRMTKINLEEEVHHLRNKIIVSCHNRNKCLDRIIDSSDDNKKIREIVNLYLKEFSINDLLNLKDDEEKIVLKKDEVNKIINYYHSNNKYLDIKKVKEEIFIPLDIGYCTKTLKHKVLVLLLVSRGKSITSMLMNCDEKEYQINKKLFSIEDSFSEFIKSITSEFYKFYKELKRSNKVTFNYDIDLTAKYLFDLLLEDLLFLKFNKTERENENITLKHKSEEIQSEINYLQKKKESYTQFFNDYLNYVFKKSNKREEEYESYKVMINDNQYIMNCLDKDTISLKKEGIEYNYCFSDMLVDLYKGDQYFTFGDTQICLKEFVEIVNMSYVY</sequence>
<reference evidence="4 5" key="2">
    <citation type="submission" date="2014-03" db="EMBL/GenBank/DDBJ databases">
        <title>The Genome Sequence of Anncaliia algerae insect isolate PRA339.</title>
        <authorList>
            <consortium name="The Broad Institute Genome Sequencing Platform"/>
            <consortium name="The Broad Institute Genome Sequencing Center for Infectious Disease"/>
            <person name="Cuomo C."/>
            <person name="Becnel J."/>
            <person name="Sanscrainte N."/>
            <person name="Walker B."/>
            <person name="Young S.K."/>
            <person name="Zeng Q."/>
            <person name="Gargeya S."/>
            <person name="Fitzgerald M."/>
            <person name="Haas B."/>
            <person name="Abouelleil A."/>
            <person name="Alvarado L."/>
            <person name="Arachchi H.M."/>
            <person name="Berlin A.M."/>
            <person name="Chapman S.B."/>
            <person name="Dewar J."/>
            <person name="Goldberg J."/>
            <person name="Griggs A."/>
            <person name="Gujja S."/>
            <person name="Hansen M."/>
            <person name="Howarth C."/>
            <person name="Imamovic A."/>
            <person name="Larimer J."/>
            <person name="McCowan C."/>
            <person name="Murphy C."/>
            <person name="Neiman D."/>
            <person name="Pearson M."/>
            <person name="Priest M."/>
            <person name="Roberts A."/>
            <person name="Saif S."/>
            <person name="Shea T."/>
            <person name="Sisk P."/>
            <person name="Sykes S."/>
            <person name="Wortman J."/>
            <person name="Nusbaum C."/>
            <person name="Birren B."/>
        </authorList>
    </citation>
    <scope>NUCLEOTIDE SEQUENCE [LARGE SCALE GENOMIC DNA]</scope>
    <source>
        <strain evidence="4 5">PRA339</strain>
    </source>
</reference>
<dbReference type="GO" id="GO:0005516">
    <property type="term" value="F:calmodulin binding"/>
    <property type="evidence" value="ECO:0007669"/>
    <property type="project" value="TreeGrafter"/>
</dbReference>
<dbReference type="InterPro" id="IPR036872">
    <property type="entry name" value="CH_dom_sf"/>
</dbReference>
<dbReference type="Gene3D" id="1.10.418.10">
    <property type="entry name" value="Calponin-like domain"/>
    <property type="match status" value="1"/>
</dbReference>
<reference evidence="5" key="1">
    <citation type="submission" date="2013-02" db="EMBL/GenBank/DDBJ databases">
        <authorList>
            <consortium name="The Broad Institute Genome Sequencing Platform"/>
            <person name="Cuomo C."/>
            <person name="Becnel J."/>
            <person name="Sanscrainte N."/>
            <person name="Walker B."/>
            <person name="Young S.K."/>
            <person name="Zeng Q."/>
            <person name="Gargeya S."/>
            <person name="Fitzgerald M."/>
            <person name="Haas B."/>
            <person name="Abouelleil A."/>
            <person name="Alvarado L."/>
            <person name="Arachchi H.M."/>
            <person name="Berlin A.M."/>
            <person name="Chapman S.B."/>
            <person name="Dewar J."/>
            <person name="Goldberg J."/>
            <person name="Griggs A."/>
            <person name="Gujja S."/>
            <person name="Hansen M."/>
            <person name="Howarth C."/>
            <person name="Imamovic A."/>
            <person name="Larimer J."/>
            <person name="McCowan C."/>
            <person name="Murphy C."/>
            <person name="Neiman D."/>
            <person name="Pearson M."/>
            <person name="Priest M."/>
            <person name="Roberts A."/>
            <person name="Saif S."/>
            <person name="Shea T."/>
            <person name="Sisk P."/>
            <person name="Sykes S."/>
            <person name="Wortman J."/>
            <person name="Nusbaum C."/>
            <person name="Birren B."/>
        </authorList>
    </citation>
    <scope>NUCLEOTIDE SEQUENCE [LARGE SCALE GENOMIC DNA]</scope>
    <source>
        <strain evidence="5">PRA339</strain>
    </source>
</reference>
<dbReference type="SUPFAM" id="SSF47576">
    <property type="entry name" value="Calponin-homology domain, CH-domain"/>
    <property type="match status" value="1"/>
</dbReference>
<feature type="coiled-coil region" evidence="1">
    <location>
        <begin position="316"/>
        <end position="343"/>
    </location>
</feature>
<dbReference type="HOGENOM" id="CLU_419162_0_0_1"/>
<feature type="region of interest" description="Disordered" evidence="2">
    <location>
        <begin position="231"/>
        <end position="258"/>
    </location>
</feature>
<keyword evidence="1" id="KW-0175">Coiled coil</keyword>
<evidence type="ECO:0000313" key="5">
    <source>
        <dbReference type="Proteomes" id="UP000030655"/>
    </source>
</evidence>
<dbReference type="VEuPathDB" id="MicrosporidiaDB:H312_03170"/>
<dbReference type="GO" id="GO:0005938">
    <property type="term" value="C:cell cortex"/>
    <property type="evidence" value="ECO:0007669"/>
    <property type="project" value="TreeGrafter"/>
</dbReference>
<dbReference type="PANTHER" id="PTHR14149:SF14">
    <property type="entry name" value="CALPONIN-HOMOLOGY (CH) DOMAIN-CONTAINING PROTEIN"/>
    <property type="match status" value="1"/>
</dbReference>
<organism evidence="4 5">
    <name type="scientific">Anncaliia algerae PRA339</name>
    <dbReference type="NCBI Taxonomy" id="1288291"/>
    <lineage>
        <taxon>Eukaryota</taxon>
        <taxon>Fungi</taxon>
        <taxon>Fungi incertae sedis</taxon>
        <taxon>Microsporidia</taxon>
        <taxon>Tubulinosematoidea</taxon>
        <taxon>Tubulinosematidae</taxon>
        <taxon>Anncaliia</taxon>
    </lineage>
</organism>
<name>A0A059EWM5_9MICR</name>
<dbReference type="InterPro" id="IPR001715">
    <property type="entry name" value="CH_dom"/>
</dbReference>
<gene>
    <name evidence="4" type="ORF">H312_03170</name>
</gene>
<dbReference type="AlphaFoldDB" id="A0A059EWM5"/>
<dbReference type="STRING" id="1288291.A0A059EWM5"/>
<proteinExistence type="predicted"/>
<accession>A0A059EWM5</accession>
<evidence type="ECO:0000256" key="2">
    <source>
        <dbReference type="SAM" id="MobiDB-lite"/>
    </source>
</evidence>
<dbReference type="GO" id="GO:1903479">
    <property type="term" value="P:mitotic actomyosin contractile ring assembly actin filament organization"/>
    <property type="evidence" value="ECO:0007669"/>
    <property type="project" value="TreeGrafter"/>
</dbReference>
<dbReference type="SMART" id="SM00033">
    <property type="entry name" value="CH"/>
    <property type="match status" value="1"/>
</dbReference>
<protein>
    <recommendedName>
        <fullName evidence="3">Calponin-homology (CH) domain-containing protein</fullName>
    </recommendedName>
</protein>
<evidence type="ECO:0000256" key="1">
    <source>
        <dbReference type="SAM" id="Coils"/>
    </source>
</evidence>
<evidence type="ECO:0000259" key="3">
    <source>
        <dbReference type="PROSITE" id="PS50021"/>
    </source>
</evidence>